<sequence>MRPYRLLLLALFAVLIAACAGGPPKRIFPPQVTVQELRLQDGGQWVAQLRLRNYSTVAMTFSRLQGTLTIGGQEAVRFDIDPGLAVGPGSTELVAHSFAPSAAARSALDSALAAGRGVRYRIAGEIRSSDPGTNDRYEYESALDPVPGLAGVLR</sequence>
<evidence type="ECO:0008006" key="3">
    <source>
        <dbReference type="Google" id="ProtNLM"/>
    </source>
</evidence>
<dbReference type="OrthoDB" id="5954188at2"/>
<dbReference type="STRING" id="1121013.GCA_000426365_01427"/>
<keyword evidence="2" id="KW-1185">Reference proteome</keyword>
<dbReference type="EMBL" id="AWXU01000009">
    <property type="protein sequence ID" value="KFN51109.1"/>
    <property type="molecule type" value="Genomic_DNA"/>
</dbReference>
<name>A0A091BJY3_9GAMM</name>
<dbReference type="PROSITE" id="PS51257">
    <property type="entry name" value="PROKAR_LIPOPROTEIN"/>
    <property type="match status" value="1"/>
</dbReference>
<dbReference type="eggNOG" id="ENOG5030R85">
    <property type="taxonomic scope" value="Bacteria"/>
</dbReference>
<evidence type="ECO:0000313" key="1">
    <source>
        <dbReference type="EMBL" id="KFN51109.1"/>
    </source>
</evidence>
<accession>A0A091BJY3</accession>
<dbReference type="RefSeq" id="WP_026816731.1">
    <property type="nucleotide sequence ID" value="NZ_AUFF01000003.1"/>
</dbReference>
<gene>
    <name evidence="1" type="ORF">P873_04200</name>
</gene>
<dbReference type="Proteomes" id="UP000029391">
    <property type="component" value="Unassembled WGS sequence"/>
</dbReference>
<protein>
    <recommendedName>
        <fullName evidence="3">Late embryogenesis abundant protein LEA-2 subgroup domain-containing protein</fullName>
    </recommendedName>
</protein>
<comment type="caution">
    <text evidence="1">The sequence shown here is derived from an EMBL/GenBank/DDBJ whole genome shotgun (WGS) entry which is preliminary data.</text>
</comment>
<organism evidence="1 2">
    <name type="scientific">Arenimonas composti TR7-09 = DSM 18010</name>
    <dbReference type="NCBI Taxonomy" id="1121013"/>
    <lineage>
        <taxon>Bacteria</taxon>
        <taxon>Pseudomonadati</taxon>
        <taxon>Pseudomonadota</taxon>
        <taxon>Gammaproteobacteria</taxon>
        <taxon>Lysobacterales</taxon>
        <taxon>Lysobacteraceae</taxon>
        <taxon>Arenimonas</taxon>
    </lineage>
</organism>
<reference evidence="1 2" key="1">
    <citation type="submission" date="2013-09" db="EMBL/GenBank/DDBJ databases">
        <title>Genome sequencing of Arenimonas composti.</title>
        <authorList>
            <person name="Chen F."/>
            <person name="Wang G."/>
        </authorList>
    </citation>
    <scope>NUCLEOTIDE SEQUENCE [LARGE SCALE GENOMIC DNA]</scope>
    <source>
        <strain evidence="1 2">TR7-09</strain>
    </source>
</reference>
<evidence type="ECO:0000313" key="2">
    <source>
        <dbReference type="Proteomes" id="UP000029391"/>
    </source>
</evidence>
<proteinExistence type="predicted"/>
<dbReference type="AlphaFoldDB" id="A0A091BJY3"/>